<dbReference type="PROSITE" id="PS50943">
    <property type="entry name" value="HTH_CROC1"/>
    <property type="match status" value="1"/>
</dbReference>
<feature type="region of interest" description="Disordered" evidence="1">
    <location>
        <begin position="188"/>
        <end position="219"/>
    </location>
</feature>
<sequence>MKNHIGLRLREERERLGLSQPALGKIGGVTKLTQLNYEKGKGMPDAAYLYTIHKALGINIHYILTGIRTPDITAKSSTVINQRPETPQAGDSTSGEIAILLRRANEEDKERLLNALCEIGIKGILNKLQQSDTSPQATQTTTPPVQPGRELTIEEIKAMIMSLPVRDSLKAAFARGLHANKEADQEILRILESHERAPSPDGDSVPSVTPDSALKQKNG</sequence>
<comment type="caution">
    <text evidence="3">The sequence shown here is derived from an EMBL/GenBank/DDBJ whole genome shotgun (WGS) entry which is preliminary data.</text>
</comment>
<dbReference type="Pfam" id="PF01381">
    <property type="entry name" value="HTH_3"/>
    <property type="match status" value="1"/>
</dbReference>
<evidence type="ECO:0000313" key="3">
    <source>
        <dbReference type="EMBL" id="EBU8132146.1"/>
    </source>
</evidence>
<dbReference type="SUPFAM" id="SSF47413">
    <property type="entry name" value="lambda repressor-like DNA-binding domains"/>
    <property type="match status" value="1"/>
</dbReference>
<evidence type="ECO:0000313" key="4">
    <source>
        <dbReference type="Proteomes" id="UP000839895"/>
    </source>
</evidence>
<evidence type="ECO:0000259" key="2">
    <source>
        <dbReference type="PROSITE" id="PS50943"/>
    </source>
</evidence>
<accession>A0A5V6N8G1</accession>
<dbReference type="Gene3D" id="1.10.260.40">
    <property type="entry name" value="lambda repressor-like DNA-binding domains"/>
    <property type="match status" value="1"/>
</dbReference>
<protein>
    <recommendedName>
        <fullName evidence="2">HTH cro/C1-type domain-containing protein</fullName>
    </recommendedName>
</protein>
<dbReference type="InterPro" id="IPR010982">
    <property type="entry name" value="Lambda_DNA-bd_dom_sf"/>
</dbReference>
<dbReference type="SMART" id="SM00530">
    <property type="entry name" value="HTH_XRE"/>
    <property type="match status" value="1"/>
</dbReference>
<feature type="compositionally biased region" description="Basic and acidic residues" evidence="1">
    <location>
        <begin position="188"/>
        <end position="198"/>
    </location>
</feature>
<dbReference type="CDD" id="cd00093">
    <property type="entry name" value="HTH_XRE"/>
    <property type="match status" value="1"/>
</dbReference>
<organism evidence="3 4">
    <name type="scientific">Salmonella enterica subsp. enterica serovar Poona</name>
    <dbReference type="NCBI Taxonomy" id="436295"/>
    <lineage>
        <taxon>Bacteria</taxon>
        <taxon>Pseudomonadati</taxon>
        <taxon>Pseudomonadota</taxon>
        <taxon>Gammaproteobacteria</taxon>
        <taxon>Enterobacterales</taxon>
        <taxon>Enterobacteriaceae</taxon>
        <taxon>Salmonella</taxon>
    </lineage>
</organism>
<dbReference type="InterPro" id="IPR001387">
    <property type="entry name" value="Cro/C1-type_HTH"/>
</dbReference>
<name>A0A5V6N8G1_SALET</name>
<dbReference type="AlphaFoldDB" id="A0A5V6N8G1"/>
<feature type="domain" description="HTH cro/C1-type" evidence="2">
    <location>
        <begin position="9"/>
        <end position="63"/>
    </location>
</feature>
<feature type="compositionally biased region" description="Polar residues" evidence="1">
    <location>
        <begin position="206"/>
        <end position="219"/>
    </location>
</feature>
<dbReference type="EMBL" id="AAHDIV010000001">
    <property type="protein sequence ID" value="EBU8132146.1"/>
    <property type="molecule type" value="Genomic_DNA"/>
</dbReference>
<dbReference type="Proteomes" id="UP000839895">
    <property type="component" value="Unassembled WGS sequence"/>
</dbReference>
<proteinExistence type="predicted"/>
<gene>
    <name evidence="3" type="ORF">DLM27_00040</name>
</gene>
<evidence type="ECO:0000256" key="1">
    <source>
        <dbReference type="SAM" id="MobiDB-lite"/>
    </source>
</evidence>
<dbReference type="GO" id="GO:0003677">
    <property type="term" value="F:DNA binding"/>
    <property type="evidence" value="ECO:0007669"/>
    <property type="project" value="InterPro"/>
</dbReference>
<reference evidence="3 4" key="1">
    <citation type="submission" date="2018-05" db="EMBL/GenBank/DDBJ databases">
        <authorList>
            <person name="Ashton P.M."/>
            <person name="Dallman T."/>
            <person name="Nair S."/>
            <person name="De Pinna E."/>
            <person name="Peters T."/>
            <person name="Grant K."/>
        </authorList>
    </citation>
    <scope>NUCLEOTIDE SEQUENCE [LARGE SCALE GENOMIC DNA]</scope>
    <source>
        <strain evidence="3 4">127535</strain>
    </source>
</reference>